<dbReference type="Proteomes" id="UP000762676">
    <property type="component" value="Unassembled WGS sequence"/>
</dbReference>
<organism evidence="8 9">
    <name type="scientific">Elysia marginata</name>
    <dbReference type="NCBI Taxonomy" id="1093978"/>
    <lineage>
        <taxon>Eukaryota</taxon>
        <taxon>Metazoa</taxon>
        <taxon>Spiralia</taxon>
        <taxon>Lophotrochozoa</taxon>
        <taxon>Mollusca</taxon>
        <taxon>Gastropoda</taxon>
        <taxon>Heterobranchia</taxon>
        <taxon>Euthyneura</taxon>
        <taxon>Panpulmonata</taxon>
        <taxon>Sacoglossa</taxon>
        <taxon>Placobranchoidea</taxon>
        <taxon>Plakobranchidae</taxon>
        <taxon>Elysia</taxon>
    </lineage>
</organism>
<feature type="region of interest" description="Disordered" evidence="7">
    <location>
        <begin position="157"/>
        <end position="190"/>
    </location>
</feature>
<sequence length="269" mass="30319">MKKSKTGTQSPSSSESSDDEEEQRKIREAVLGVGTSAYQRSESESKTQTDPHSTSLKEAKKIDLKASCVNGKIHRDVTALKSNRPRDRNDDDHEPLLKTTPEFRAYVAKQLSKLLDRDLCESISQSVWEKSHVKDNHKSHGGVKLFSDSQGWFELKPKEDGKEAFSKATAEPKKRKIRLSTSSSSDSSVDEDIKACVYSVADIEQENLRLSRLEEKPAKQNPTANNLQVPKSDGAPYNDRIKVEKIEKEKSKTKKKKKKKKKQSESETN</sequence>
<keyword evidence="4" id="KW-0217">Developmental protein</keyword>
<feature type="region of interest" description="Disordered" evidence="7">
    <location>
        <begin position="211"/>
        <end position="269"/>
    </location>
</feature>
<evidence type="ECO:0000313" key="9">
    <source>
        <dbReference type="Proteomes" id="UP000762676"/>
    </source>
</evidence>
<comment type="subcellular location">
    <subcellularLocation>
        <location evidence="1">Nucleus envelope</location>
    </subcellularLocation>
</comment>
<dbReference type="PANTHER" id="PTHR14482:SF0">
    <property type="entry name" value="PROTEIN CUSTOS"/>
    <property type="match status" value="1"/>
</dbReference>
<dbReference type="AlphaFoldDB" id="A0AAV4H9L5"/>
<dbReference type="PANTHER" id="PTHR14482">
    <property type="entry name" value="CHROMOSOME 12 ORF 43 HOMOLOG"/>
    <property type="match status" value="1"/>
</dbReference>
<evidence type="ECO:0000256" key="7">
    <source>
        <dbReference type="SAM" id="MobiDB-lite"/>
    </source>
</evidence>
<keyword evidence="5" id="KW-0879">Wnt signaling pathway</keyword>
<dbReference type="InterPro" id="IPR026694">
    <property type="entry name" value="CUSTOS"/>
</dbReference>
<evidence type="ECO:0000256" key="3">
    <source>
        <dbReference type="ARBA" id="ARBA00013465"/>
    </source>
</evidence>
<comment type="similarity">
    <text evidence="2">Belongs to the CUSTOS family.</text>
</comment>
<protein>
    <recommendedName>
        <fullName evidence="3">Protein CUSTOS</fullName>
    </recommendedName>
</protein>
<feature type="compositionally biased region" description="Basic and acidic residues" evidence="7">
    <location>
        <begin position="41"/>
        <end position="61"/>
    </location>
</feature>
<name>A0AAV4H9L5_9GAST</name>
<evidence type="ECO:0000256" key="2">
    <source>
        <dbReference type="ARBA" id="ARBA00008632"/>
    </source>
</evidence>
<evidence type="ECO:0000256" key="6">
    <source>
        <dbReference type="ARBA" id="ARBA00023242"/>
    </source>
</evidence>
<keyword evidence="6" id="KW-0539">Nucleus</keyword>
<feature type="compositionally biased region" description="Basic and acidic residues" evidence="7">
    <location>
        <begin position="73"/>
        <end position="96"/>
    </location>
</feature>
<evidence type="ECO:0000256" key="5">
    <source>
        <dbReference type="ARBA" id="ARBA00022687"/>
    </source>
</evidence>
<feature type="region of interest" description="Disordered" evidence="7">
    <location>
        <begin position="73"/>
        <end position="100"/>
    </location>
</feature>
<dbReference type="GO" id="GO:0005635">
    <property type="term" value="C:nuclear envelope"/>
    <property type="evidence" value="ECO:0007669"/>
    <property type="project" value="UniProtKB-SubCell"/>
</dbReference>
<feature type="compositionally biased region" description="Basic and acidic residues" evidence="7">
    <location>
        <begin position="239"/>
        <end position="250"/>
    </location>
</feature>
<evidence type="ECO:0000256" key="4">
    <source>
        <dbReference type="ARBA" id="ARBA00022473"/>
    </source>
</evidence>
<dbReference type="EMBL" id="BMAT01005500">
    <property type="protein sequence ID" value="GFR94429.1"/>
    <property type="molecule type" value="Genomic_DNA"/>
</dbReference>
<accession>A0AAV4H9L5</accession>
<feature type="compositionally biased region" description="Polar residues" evidence="7">
    <location>
        <begin position="220"/>
        <end position="229"/>
    </location>
</feature>
<feature type="compositionally biased region" description="Polar residues" evidence="7">
    <location>
        <begin position="1"/>
        <end position="11"/>
    </location>
</feature>
<reference evidence="8 9" key="1">
    <citation type="journal article" date="2021" name="Elife">
        <title>Chloroplast acquisition without the gene transfer in kleptoplastic sea slugs, Plakobranchus ocellatus.</title>
        <authorList>
            <person name="Maeda T."/>
            <person name="Takahashi S."/>
            <person name="Yoshida T."/>
            <person name="Shimamura S."/>
            <person name="Takaki Y."/>
            <person name="Nagai Y."/>
            <person name="Toyoda A."/>
            <person name="Suzuki Y."/>
            <person name="Arimoto A."/>
            <person name="Ishii H."/>
            <person name="Satoh N."/>
            <person name="Nishiyama T."/>
            <person name="Hasebe M."/>
            <person name="Maruyama T."/>
            <person name="Minagawa J."/>
            <person name="Obokata J."/>
            <person name="Shigenobu S."/>
        </authorList>
    </citation>
    <scope>NUCLEOTIDE SEQUENCE [LARGE SCALE GENOMIC DNA]</scope>
</reference>
<feature type="region of interest" description="Disordered" evidence="7">
    <location>
        <begin position="1"/>
        <end position="61"/>
    </location>
</feature>
<comment type="caution">
    <text evidence="8">The sequence shown here is derived from an EMBL/GenBank/DDBJ whole genome shotgun (WGS) entry which is preliminary data.</text>
</comment>
<keyword evidence="9" id="KW-1185">Reference proteome</keyword>
<gene>
    <name evidence="8" type="ORF">ElyMa_002668000</name>
</gene>
<evidence type="ECO:0000256" key="1">
    <source>
        <dbReference type="ARBA" id="ARBA00004259"/>
    </source>
</evidence>
<dbReference type="GO" id="GO:0016055">
    <property type="term" value="P:Wnt signaling pathway"/>
    <property type="evidence" value="ECO:0007669"/>
    <property type="project" value="UniProtKB-KW"/>
</dbReference>
<proteinExistence type="inferred from homology"/>
<feature type="compositionally biased region" description="Basic residues" evidence="7">
    <location>
        <begin position="251"/>
        <end position="262"/>
    </location>
</feature>
<evidence type="ECO:0000313" key="8">
    <source>
        <dbReference type="EMBL" id="GFR94429.1"/>
    </source>
</evidence>